<dbReference type="RefSeq" id="WP_204701720.1">
    <property type="nucleotide sequence ID" value="NZ_JAFBDQ010000008.1"/>
</dbReference>
<dbReference type="AlphaFoldDB" id="A0A938XSL3"/>
<dbReference type="EMBL" id="JAFBDQ010000008">
    <property type="protein sequence ID" value="MBM7556951.1"/>
    <property type="molecule type" value="Genomic_DNA"/>
</dbReference>
<keyword evidence="2" id="KW-1185">Reference proteome</keyword>
<evidence type="ECO:0000313" key="1">
    <source>
        <dbReference type="EMBL" id="MBM7556951.1"/>
    </source>
</evidence>
<name>A0A938XSL3_9FIRM</name>
<proteinExistence type="predicted"/>
<protein>
    <recommendedName>
        <fullName evidence="3">Lipoprotein</fullName>
    </recommendedName>
</protein>
<evidence type="ECO:0000313" key="2">
    <source>
        <dbReference type="Proteomes" id="UP000774000"/>
    </source>
</evidence>
<dbReference type="PROSITE" id="PS51257">
    <property type="entry name" value="PROKAR_LIPOPROTEIN"/>
    <property type="match status" value="1"/>
</dbReference>
<evidence type="ECO:0008006" key="3">
    <source>
        <dbReference type="Google" id="ProtNLM"/>
    </source>
</evidence>
<gene>
    <name evidence="1" type="ORF">JOC47_001805</name>
</gene>
<sequence length="210" mass="24089">MKRRSIIIVTLLIVTLMLSGCLVQDDSKTMMGSEEKSDVKEKAQEITNDFFKYNTYDSTAENQYSAQELIDLFSQNPSNNPLEIISISGARTTKKPMSQLKEELYNKEALFEAFEAQLSNDKFDYTSYKLTFDYKTIFVDDDIQEYTAHYRVQFQVFESINGEKISTPEGVPDGVTDNGVITFDLVNENRGWKIDKMVIDFQEIGSIELN</sequence>
<dbReference type="Proteomes" id="UP000774000">
    <property type="component" value="Unassembled WGS sequence"/>
</dbReference>
<reference evidence="1" key="1">
    <citation type="submission" date="2021-01" db="EMBL/GenBank/DDBJ databases">
        <title>Genomic Encyclopedia of Type Strains, Phase IV (KMG-IV): sequencing the most valuable type-strain genomes for metagenomic binning, comparative biology and taxonomic classification.</title>
        <authorList>
            <person name="Goeker M."/>
        </authorList>
    </citation>
    <scope>NUCLEOTIDE SEQUENCE</scope>
    <source>
        <strain evidence="1">DSM 23230</strain>
    </source>
</reference>
<organism evidence="1 2">
    <name type="scientific">Halanaerobacter jeridensis</name>
    <dbReference type="NCBI Taxonomy" id="706427"/>
    <lineage>
        <taxon>Bacteria</taxon>
        <taxon>Bacillati</taxon>
        <taxon>Bacillota</taxon>
        <taxon>Clostridia</taxon>
        <taxon>Halanaerobiales</taxon>
        <taxon>Halobacteroidaceae</taxon>
        <taxon>Halanaerobacter</taxon>
    </lineage>
</organism>
<comment type="caution">
    <text evidence="1">The sequence shown here is derived from an EMBL/GenBank/DDBJ whole genome shotgun (WGS) entry which is preliminary data.</text>
</comment>
<accession>A0A938XSL3</accession>